<dbReference type="InterPro" id="IPR014710">
    <property type="entry name" value="RmlC-like_jellyroll"/>
</dbReference>
<dbReference type="CDD" id="cd00038">
    <property type="entry name" value="CAP_ED"/>
    <property type="match status" value="1"/>
</dbReference>
<dbReference type="RefSeq" id="WP_121063740.1">
    <property type="nucleotide sequence ID" value="NZ_RBIQ01000007.1"/>
</dbReference>
<comment type="caution">
    <text evidence="2">The sequence shown here is derived from an EMBL/GenBank/DDBJ whole genome shotgun (WGS) entry which is preliminary data.</text>
</comment>
<gene>
    <name evidence="2" type="ORF">CLV91_0561</name>
</gene>
<dbReference type="PROSITE" id="PS50042">
    <property type="entry name" value="CNMP_BINDING_3"/>
    <property type="match status" value="1"/>
</dbReference>
<protein>
    <submittedName>
        <fullName evidence="2">CRP-like cAMP-binding protein</fullName>
    </submittedName>
</protein>
<dbReference type="SUPFAM" id="SSF51206">
    <property type="entry name" value="cAMP-binding domain-like"/>
    <property type="match status" value="1"/>
</dbReference>
<dbReference type="OrthoDB" id="1044733at2"/>
<organism evidence="2 3">
    <name type="scientific">Maribacter vaceletii</name>
    <dbReference type="NCBI Taxonomy" id="1206816"/>
    <lineage>
        <taxon>Bacteria</taxon>
        <taxon>Pseudomonadati</taxon>
        <taxon>Bacteroidota</taxon>
        <taxon>Flavobacteriia</taxon>
        <taxon>Flavobacteriales</taxon>
        <taxon>Flavobacteriaceae</taxon>
        <taxon>Maribacter</taxon>
    </lineage>
</organism>
<dbReference type="SMART" id="SM00100">
    <property type="entry name" value="cNMP"/>
    <property type="match status" value="1"/>
</dbReference>
<feature type="domain" description="Cyclic nucleotide-binding" evidence="1">
    <location>
        <begin position="10"/>
        <end position="112"/>
    </location>
</feature>
<dbReference type="Proteomes" id="UP000269412">
    <property type="component" value="Unassembled WGS sequence"/>
</dbReference>
<evidence type="ECO:0000313" key="3">
    <source>
        <dbReference type="Proteomes" id="UP000269412"/>
    </source>
</evidence>
<dbReference type="EMBL" id="RBIQ01000007">
    <property type="protein sequence ID" value="RKR14484.1"/>
    <property type="molecule type" value="Genomic_DNA"/>
</dbReference>
<evidence type="ECO:0000259" key="1">
    <source>
        <dbReference type="PROSITE" id="PS50042"/>
    </source>
</evidence>
<accession>A0A495EC75</accession>
<name>A0A495EC75_9FLAO</name>
<dbReference type="AlphaFoldDB" id="A0A495EC75"/>
<evidence type="ECO:0000313" key="2">
    <source>
        <dbReference type="EMBL" id="RKR14484.1"/>
    </source>
</evidence>
<proteinExistence type="predicted"/>
<reference evidence="2 3" key="1">
    <citation type="submission" date="2018-10" db="EMBL/GenBank/DDBJ databases">
        <title>Genomic Encyclopedia of Archaeal and Bacterial Type Strains, Phase II (KMG-II): from individual species to whole genera.</title>
        <authorList>
            <person name="Goeker M."/>
        </authorList>
    </citation>
    <scope>NUCLEOTIDE SEQUENCE [LARGE SCALE GENOMIC DNA]</scope>
    <source>
        <strain evidence="2 3">DSM 25230</strain>
    </source>
</reference>
<dbReference type="InterPro" id="IPR018490">
    <property type="entry name" value="cNMP-bd_dom_sf"/>
</dbReference>
<dbReference type="Gene3D" id="2.60.120.10">
    <property type="entry name" value="Jelly Rolls"/>
    <property type="match status" value="1"/>
</dbReference>
<sequence length="189" mass="21792">MDAIRKSLDAISKLTDADWKIFSSKLKKHEIKKGDALLRAGDVERYLSFIVEGSARIYIPKIENDVTVGFVYENEFVSSYASFLTKETSTFQIEAMSATVLWRLTYTDLQDIYKETENGNTIGRVTAETLFLTKSKREESLLTQSAEERYTRLFKERPKLIKEIPLKYLASYIGVTPQALSRIRKRISR</sequence>
<keyword evidence="3" id="KW-1185">Reference proteome</keyword>
<dbReference type="Pfam" id="PF00027">
    <property type="entry name" value="cNMP_binding"/>
    <property type="match status" value="1"/>
</dbReference>
<dbReference type="InterPro" id="IPR000595">
    <property type="entry name" value="cNMP-bd_dom"/>
</dbReference>